<evidence type="ECO:0000313" key="1">
    <source>
        <dbReference type="Proteomes" id="UP000887579"/>
    </source>
</evidence>
<proteinExistence type="predicted"/>
<accession>A0AC34G476</accession>
<sequence>MEENHFEKICTIKSNNNVNVSLYRSKLSGMRVAFVEQPTLIVNGRFTLATKATSDDDLPHTLEHLTFEGSQKYPYKGFLNIVANQCFGSDINGSTAQDHTFYSISTVGQEGFLKILPIYLDHLFFPLLSPEQYITKIHHINAEGRDGGVVYAEMQDLENSISTKMNSALHRIVFPKGHPYRANTGGSLPAIRDLCSLERIKAFHKEYYRPSNMMITIVGNIDVQKVTDILSTFEKQYNDFSCKIYPFHDVTVPEYFPFQLEHIKYPAEDESVGRVSITWQGPPFATPDTFALPYLLLHFISDPET</sequence>
<evidence type="ECO:0000313" key="2">
    <source>
        <dbReference type="WBParaSite" id="ES5_v2.g24292.t1"/>
    </source>
</evidence>
<reference evidence="2" key="1">
    <citation type="submission" date="2022-11" db="UniProtKB">
        <authorList>
            <consortium name="WormBaseParasite"/>
        </authorList>
    </citation>
    <scope>IDENTIFICATION</scope>
</reference>
<dbReference type="WBParaSite" id="ES5_v2.g24292.t1">
    <property type="protein sequence ID" value="ES5_v2.g24292.t1"/>
    <property type="gene ID" value="ES5_v2.g24292"/>
</dbReference>
<dbReference type="Proteomes" id="UP000887579">
    <property type="component" value="Unplaced"/>
</dbReference>
<organism evidence="1 2">
    <name type="scientific">Panagrolaimus sp. ES5</name>
    <dbReference type="NCBI Taxonomy" id="591445"/>
    <lineage>
        <taxon>Eukaryota</taxon>
        <taxon>Metazoa</taxon>
        <taxon>Ecdysozoa</taxon>
        <taxon>Nematoda</taxon>
        <taxon>Chromadorea</taxon>
        <taxon>Rhabditida</taxon>
        <taxon>Tylenchina</taxon>
        <taxon>Panagrolaimomorpha</taxon>
        <taxon>Panagrolaimoidea</taxon>
        <taxon>Panagrolaimidae</taxon>
        <taxon>Panagrolaimus</taxon>
    </lineage>
</organism>
<name>A0AC34G476_9BILA</name>
<protein>
    <submittedName>
        <fullName evidence="2">Uncharacterized protein</fullName>
    </submittedName>
</protein>